<sequence>MSNAHLAGPTAARRRGADHPQLSAHATRLRRLPVVPAPVEGEAFHSWVDRAAIKLDVPPGIAARALGLEFSSAGKMRRPLFFGVTLTPASLAGLQLTTGLTTKTLRQMQLARYDGTALNFSRWQRHAAAWIWEALTGSPARDSPVYAGGWEGLSVASVTEARRKFHDRVPESAARALTLWGLEWLDEKGTGPQSDSRAAGAVGGPVRSWSAH</sequence>
<evidence type="ECO:0000259" key="2">
    <source>
        <dbReference type="Pfam" id="PF06527"/>
    </source>
</evidence>
<evidence type="ECO:0000313" key="4">
    <source>
        <dbReference type="Proteomes" id="UP000603227"/>
    </source>
</evidence>
<organism evidence="3 4">
    <name type="scientific">Streptomyces capitiformicae</name>
    <dbReference type="NCBI Taxonomy" id="2014920"/>
    <lineage>
        <taxon>Bacteria</taxon>
        <taxon>Bacillati</taxon>
        <taxon>Actinomycetota</taxon>
        <taxon>Actinomycetes</taxon>
        <taxon>Kitasatosporales</taxon>
        <taxon>Streptomycetaceae</taxon>
        <taxon>Streptomyces</taxon>
    </lineage>
</organism>
<feature type="region of interest" description="Disordered" evidence="1">
    <location>
        <begin position="1"/>
        <end position="25"/>
    </location>
</feature>
<protein>
    <recommendedName>
        <fullName evidence="2">TniQ domain-containing protein</fullName>
    </recommendedName>
</protein>
<evidence type="ECO:0000256" key="1">
    <source>
        <dbReference type="SAM" id="MobiDB-lite"/>
    </source>
</evidence>
<comment type="caution">
    <text evidence="3">The sequence shown here is derived from an EMBL/GenBank/DDBJ whole genome shotgun (WGS) entry which is preliminary data.</text>
</comment>
<gene>
    <name evidence="3" type="ORF">GCM10017771_79790</name>
</gene>
<dbReference type="EMBL" id="BNAT01000044">
    <property type="protein sequence ID" value="GHE56994.1"/>
    <property type="molecule type" value="Genomic_DNA"/>
</dbReference>
<accession>A0A919DMB5</accession>
<feature type="region of interest" description="Disordered" evidence="1">
    <location>
        <begin position="189"/>
        <end position="212"/>
    </location>
</feature>
<dbReference type="AlphaFoldDB" id="A0A919DMB5"/>
<evidence type="ECO:0000313" key="3">
    <source>
        <dbReference type="EMBL" id="GHE56994.1"/>
    </source>
</evidence>
<reference evidence="3" key="2">
    <citation type="submission" date="2020-09" db="EMBL/GenBank/DDBJ databases">
        <authorList>
            <person name="Sun Q."/>
            <person name="Zhou Y."/>
        </authorList>
    </citation>
    <scope>NUCLEOTIDE SEQUENCE</scope>
    <source>
        <strain evidence="3">CGMCC 4.7403</strain>
    </source>
</reference>
<proteinExistence type="predicted"/>
<dbReference type="Pfam" id="PF06527">
    <property type="entry name" value="TniQ"/>
    <property type="match status" value="1"/>
</dbReference>
<dbReference type="RefSeq" id="WP_373313582.1">
    <property type="nucleotide sequence ID" value="NZ_BNAT01000044.1"/>
</dbReference>
<keyword evidence="4" id="KW-1185">Reference proteome</keyword>
<dbReference type="Proteomes" id="UP000603227">
    <property type="component" value="Unassembled WGS sequence"/>
</dbReference>
<reference evidence="3" key="1">
    <citation type="journal article" date="2014" name="Int. J. Syst. Evol. Microbiol.">
        <title>Complete genome sequence of Corynebacterium casei LMG S-19264T (=DSM 44701T), isolated from a smear-ripened cheese.</title>
        <authorList>
            <consortium name="US DOE Joint Genome Institute (JGI-PGF)"/>
            <person name="Walter F."/>
            <person name="Albersmeier A."/>
            <person name="Kalinowski J."/>
            <person name="Ruckert C."/>
        </authorList>
    </citation>
    <scope>NUCLEOTIDE SEQUENCE</scope>
    <source>
        <strain evidence="3">CGMCC 4.7403</strain>
    </source>
</reference>
<name>A0A919DMB5_9ACTN</name>
<dbReference type="InterPro" id="IPR009492">
    <property type="entry name" value="TniQ"/>
</dbReference>
<feature type="domain" description="TniQ" evidence="2">
    <location>
        <begin position="33"/>
        <end position="128"/>
    </location>
</feature>